<evidence type="ECO:0000256" key="6">
    <source>
        <dbReference type="ARBA" id="ARBA00023239"/>
    </source>
</evidence>
<dbReference type="Gene3D" id="3.20.20.70">
    <property type="entry name" value="Aldolase class I"/>
    <property type="match status" value="1"/>
</dbReference>
<dbReference type="PATRIC" id="fig|1470200.3.peg.474"/>
<evidence type="ECO:0000313" key="9">
    <source>
        <dbReference type="EMBL" id="KLT72451.1"/>
    </source>
</evidence>
<reference evidence="9 10" key="1">
    <citation type="submission" date="2014-11" db="EMBL/GenBank/DDBJ databases">
        <title>Genome of a novel goose pathogen.</title>
        <authorList>
            <person name="Hansen C.M."/>
            <person name="Hueffer K."/>
            <person name="Choi S.C."/>
        </authorList>
    </citation>
    <scope>NUCLEOTIDE SEQUENCE [LARGE SCALE GENOMIC DNA]</scope>
    <source>
        <strain evidence="9 10">KH1503</strain>
    </source>
</reference>
<protein>
    <recommendedName>
        <fullName evidence="5">2-dehydro-3-deoxy-phosphogluconate aldolase</fullName>
        <ecNumber evidence="5">4.1.2.14</ecNumber>
    </recommendedName>
</protein>
<dbReference type="NCBIfam" id="NF004325">
    <property type="entry name" value="PRK05718.1"/>
    <property type="match status" value="1"/>
</dbReference>
<dbReference type="InterPro" id="IPR000887">
    <property type="entry name" value="Aldlse_KDPG_KHG"/>
</dbReference>
<dbReference type="PROSITE" id="PS00159">
    <property type="entry name" value="ALDOLASE_KDPG_KHG_1"/>
    <property type="match status" value="1"/>
</dbReference>
<dbReference type="RefSeq" id="WP_047761380.1">
    <property type="nucleotide sequence ID" value="NZ_CP091510.1"/>
</dbReference>
<name>A0A0J0YQP6_9NEIS</name>
<comment type="pathway">
    <text evidence="2">Carbohydrate acid metabolism; 2-dehydro-3-deoxy-D-gluconate degradation; D-glyceraldehyde 3-phosphate and pyruvate from 2-dehydro-3-deoxy-D-gluconate: step 2/2.</text>
</comment>
<evidence type="ECO:0000256" key="4">
    <source>
        <dbReference type="ARBA" id="ARBA00011233"/>
    </source>
</evidence>
<keyword evidence="7" id="KW-0704">Schiff base</keyword>
<dbReference type="InterPro" id="IPR031338">
    <property type="entry name" value="KDPG/KHG_AS_2"/>
</dbReference>
<dbReference type="CDD" id="cd00452">
    <property type="entry name" value="KDPG_aldolase"/>
    <property type="match status" value="1"/>
</dbReference>
<evidence type="ECO:0000313" key="10">
    <source>
        <dbReference type="Proteomes" id="UP000036027"/>
    </source>
</evidence>
<dbReference type="OrthoDB" id="9805177at2"/>
<dbReference type="AlphaFoldDB" id="A0A0J0YQP6"/>
<keyword evidence="8" id="KW-0119">Carbohydrate metabolism</keyword>
<dbReference type="PANTHER" id="PTHR30246:SF1">
    <property type="entry name" value="2-DEHYDRO-3-DEOXY-6-PHOSPHOGALACTONATE ALDOLASE-RELATED"/>
    <property type="match status" value="1"/>
</dbReference>
<comment type="caution">
    <text evidence="9">The sequence shown here is derived from an EMBL/GenBank/DDBJ whole genome shotgun (WGS) entry which is preliminary data.</text>
</comment>
<sequence>MNAREILSAGAVVPVMAIDDLSTAVDLAHALVEGGIPTLEITLRTPVGIDAIRLIKKEVPGAIVGAGTVVNSKQLKAVEDAGAAFAISPGLNGEFVKAAQQSSTVVIPGVATPGELMLALEYGIDTLKLFPAEVVGGTEMLKALYGPFADVRFCPTGGISLKTAPEYLALPNVLCVGGSWLTPKEAVKNKDWDTITRLAKEAAALKRV</sequence>
<evidence type="ECO:0000256" key="2">
    <source>
        <dbReference type="ARBA" id="ARBA00004736"/>
    </source>
</evidence>
<dbReference type="PANTHER" id="PTHR30246">
    <property type="entry name" value="2-KETO-3-DEOXY-6-PHOSPHOGLUCONATE ALDOLASE"/>
    <property type="match status" value="1"/>
</dbReference>
<dbReference type="Pfam" id="PF01081">
    <property type="entry name" value="Aldolase"/>
    <property type="match status" value="1"/>
</dbReference>
<evidence type="ECO:0000256" key="5">
    <source>
        <dbReference type="ARBA" id="ARBA00013063"/>
    </source>
</evidence>
<keyword evidence="6" id="KW-0456">Lyase</keyword>
<comment type="subunit">
    <text evidence="4">Homotrimer.</text>
</comment>
<evidence type="ECO:0000256" key="7">
    <source>
        <dbReference type="ARBA" id="ARBA00023270"/>
    </source>
</evidence>
<organism evidence="9 10">
    <name type="scientific">Neisseria arctica</name>
    <dbReference type="NCBI Taxonomy" id="1470200"/>
    <lineage>
        <taxon>Bacteria</taxon>
        <taxon>Pseudomonadati</taxon>
        <taxon>Pseudomonadota</taxon>
        <taxon>Betaproteobacteria</taxon>
        <taxon>Neisseriales</taxon>
        <taxon>Neisseriaceae</taxon>
        <taxon>Neisseria</taxon>
    </lineage>
</organism>
<dbReference type="EMBL" id="JTDO01000012">
    <property type="protein sequence ID" value="KLT72451.1"/>
    <property type="molecule type" value="Genomic_DNA"/>
</dbReference>
<evidence type="ECO:0000256" key="8">
    <source>
        <dbReference type="ARBA" id="ARBA00023277"/>
    </source>
</evidence>
<dbReference type="EC" id="4.1.2.14" evidence="5"/>
<evidence type="ECO:0000256" key="1">
    <source>
        <dbReference type="ARBA" id="ARBA00000654"/>
    </source>
</evidence>
<evidence type="ECO:0000256" key="3">
    <source>
        <dbReference type="ARBA" id="ARBA00006906"/>
    </source>
</evidence>
<dbReference type="InterPro" id="IPR013785">
    <property type="entry name" value="Aldolase_TIM"/>
</dbReference>
<dbReference type="InterPro" id="IPR031337">
    <property type="entry name" value="KDPG/KHG_AS_1"/>
</dbReference>
<dbReference type="PROSITE" id="PS00160">
    <property type="entry name" value="ALDOLASE_KDPG_KHG_2"/>
    <property type="match status" value="1"/>
</dbReference>
<dbReference type="SUPFAM" id="SSF51569">
    <property type="entry name" value="Aldolase"/>
    <property type="match status" value="1"/>
</dbReference>
<dbReference type="GO" id="GO:0008675">
    <property type="term" value="F:2-dehydro-3-deoxy-phosphogluconate aldolase activity"/>
    <property type="evidence" value="ECO:0007669"/>
    <property type="project" value="UniProtKB-EC"/>
</dbReference>
<proteinExistence type="inferred from homology"/>
<dbReference type="Proteomes" id="UP000036027">
    <property type="component" value="Unassembled WGS sequence"/>
</dbReference>
<dbReference type="STRING" id="1470200.PL75_07855"/>
<comment type="catalytic activity">
    <reaction evidence="1">
        <text>2-dehydro-3-deoxy-6-phospho-D-gluconate = D-glyceraldehyde 3-phosphate + pyruvate</text>
        <dbReference type="Rhea" id="RHEA:17089"/>
        <dbReference type="ChEBI" id="CHEBI:15361"/>
        <dbReference type="ChEBI" id="CHEBI:57569"/>
        <dbReference type="ChEBI" id="CHEBI:59776"/>
        <dbReference type="EC" id="4.1.2.14"/>
    </reaction>
</comment>
<accession>A0A0J0YQP6</accession>
<dbReference type="NCBIfam" id="TIGR01182">
    <property type="entry name" value="eda"/>
    <property type="match status" value="1"/>
</dbReference>
<gene>
    <name evidence="9" type="ORF">PL75_07855</name>
</gene>
<comment type="similarity">
    <text evidence="3">Belongs to the KHG/KDPG aldolase family.</text>
</comment>
<keyword evidence="10" id="KW-1185">Reference proteome</keyword>